<evidence type="ECO:0000313" key="2">
    <source>
        <dbReference type="EMBL" id="QHT84801.1"/>
    </source>
</evidence>
<keyword evidence="1" id="KW-0472">Membrane</keyword>
<organism evidence="2">
    <name type="scientific">viral metagenome</name>
    <dbReference type="NCBI Taxonomy" id="1070528"/>
    <lineage>
        <taxon>unclassified sequences</taxon>
        <taxon>metagenomes</taxon>
        <taxon>organismal metagenomes</taxon>
    </lineage>
</organism>
<keyword evidence="1" id="KW-0812">Transmembrane</keyword>
<dbReference type="EMBL" id="MN740028">
    <property type="protein sequence ID" value="QHT84801.1"/>
    <property type="molecule type" value="Genomic_DNA"/>
</dbReference>
<accession>A0A6C0HVQ1</accession>
<proteinExistence type="predicted"/>
<name>A0A6C0HVQ1_9ZZZZ</name>
<keyword evidence="1" id="KW-1133">Transmembrane helix</keyword>
<reference evidence="2" key="1">
    <citation type="journal article" date="2020" name="Nature">
        <title>Giant virus diversity and host interactions through global metagenomics.</title>
        <authorList>
            <person name="Schulz F."/>
            <person name="Roux S."/>
            <person name="Paez-Espino D."/>
            <person name="Jungbluth S."/>
            <person name="Walsh D.A."/>
            <person name="Denef V.J."/>
            <person name="McMahon K.D."/>
            <person name="Konstantinidis K.T."/>
            <person name="Eloe-Fadrosh E.A."/>
            <person name="Kyrpides N.C."/>
            <person name="Woyke T."/>
        </authorList>
    </citation>
    <scope>NUCLEOTIDE SEQUENCE</scope>
    <source>
        <strain evidence="2">GVMAG-M-3300023184-178</strain>
    </source>
</reference>
<dbReference type="AlphaFoldDB" id="A0A6C0HVQ1"/>
<evidence type="ECO:0000256" key="1">
    <source>
        <dbReference type="SAM" id="Phobius"/>
    </source>
</evidence>
<protein>
    <submittedName>
        <fullName evidence="2">Uncharacterized protein</fullName>
    </submittedName>
</protein>
<feature type="transmembrane region" description="Helical" evidence="1">
    <location>
        <begin position="7"/>
        <end position="31"/>
    </location>
</feature>
<feature type="transmembrane region" description="Helical" evidence="1">
    <location>
        <begin position="37"/>
        <end position="56"/>
    </location>
</feature>
<sequence length="61" mass="6778">MNSKLTTFLGIMGFYILLSYLIGPLIFYYLFGKTLQAAGNGFLVGSILSILLWYFAGSKMV</sequence>